<dbReference type="EMBL" id="CM000883">
    <property type="protein sequence ID" value="PNT64098.1"/>
    <property type="molecule type" value="Genomic_DNA"/>
</dbReference>
<dbReference type="EnsemblPlants" id="PNT64098">
    <property type="protein sequence ID" value="PNT64098"/>
    <property type="gene ID" value="BRADI_4g24417v3"/>
</dbReference>
<keyword evidence="4" id="KW-1185">Reference proteome</keyword>
<dbReference type="InParanoid" id="A0A2K2CQ08"/>
<protein>
    <submittedName>
        <fullName evidence="2 3">Uncharacterized protein</fullName>
    </submittedName>
</protein>
<dbReference type="Gramene" id="PNT64099">
    <property type="protein sequence ID" value="PNT64099"/>
    <property type="gene ID" value="BRADI_4g24417v3"/>
</dbReference>
<feature type="region of interest" description="Disordered" evidence="1">
    <location>
        <begin position="148"/>
        <end position="246"/>
    </location>
</feature>
<proteinExistence type="predicted"/>
<dbReference type="Gramene" id="PNT64098">
    <property type="protein sequence ID" value="PNT64098"/>
    <property type="gene ID" value="BRADI_4g24417v3"/>
</dbReference>
<accession>A0A2K2CQ08</accession>
<sequence>MALKERPLAESLSVGPKFVKKVSQGQCGKKFPRSPPQTVSRGPSAASQPPSAAADRLPISIRRRVRCCGGRGHRTGVAPAAMLMSGCPATGQDLTQLLDASPRNRVRHLLPPVAVSEEVLQEAEEALRDGRRRRAARRPEPLHRRWVESGGGCAGWAETRRVPRSPARTGWHSAAAHWTRARTAEGAAGDSEGGGSGSTLGRRNLMRKASLASQHRSIAEQDRRDPSLSGIPHAPSGSERKLMEKR</sequence>
<reference evidence="2 3" key="1">
    <citation type="journal article" date="2010" name="Nature">
        <title>Genome sequencing and analysis of the model grass Brachypodium distachyon.</title>
        <authorList>
            <consortium name="International Brachypodium Initiative"/>
        </authorList>
    </citation>
    <scope>NUCLEOTIDE SEQUENCE [LARGE SCALE GENOMIC DNA]</scope>
    <source>
        <strain evidence="2 3">Bd21</strain>
    </source>
</reference>
<name>A0A2K2CQ08_BRADI</name>
<evidence type="ECO:0000313" key="4">
    <source>
        <dbReference type="Proteomes" id="UP000008810"/>
    </source>
</evidence>
<dbReference type="Proteomes" id="UP000008810">
    <property type="component" value="Chromosome 4"/>
</dbReference>
<organism evidence="2">
    <name type="scientific">Brachypodium distachyon</name>
    <name type="common">Purple false brome</name>
    <name type="synonym">Trachynia distachya</name>
    <dbReference type="NCBI Taxonomy" id="15368"/>
    <lineage>
        <taxon>Eukaryota</taxon>
        <taxon>Viridiplantae</taxon>
        <taxon>Streptophyta</taxon>
        <taxon>Embryophyta</taxon>
        <taxon>Tracheophyta</taxon>
        <taxon>Spermatophyta</taxon>
        <taxon>Magnoliopsida</taxon>
        <taxon>Liliopsida</taxon>
        <taxon>Poales</taxon>
        <taxon>Poaceae</taxon>
        <taxon>BOP clade</taxon>
        <taxon>Pooideae</taxon>
        <taxon>Stipodae</taxon>
        <taxon>Brachypodieae</taxon>
        <taxon>Brachypodium</taxon>
    </lineage>
</organism>
<evidence type="ECO:0000256" key="1">
    <source>
        <dbReference type="SAM" id="MobiDB-lite"/>
    </source>
</evidence>
<dbReference type="AlphaFoldDB" id="A0A2K2CQ08"/>
<reference evidence="2" key="2">
    <citation type="submission" date="2017-06" db="EMBL/GenBank/DDBJ databases">
        <title>WGS assembly of Brachypodium distachyon.</title>
        <authorList>
            <consortium name="The International Brachypodium Initiative"/>
            <person name="Lucas S."/>
            <person name="Harmon-Smith M."/>
            <person name="Lail K."/>
            <person name="Tice H."/>
            <person name="Grimwood J."/>
            <person name="Bruce D."/>
            <person name="Barry K."/>
            <person name="Shu S."/>
            <person name="Lindquist E."/>
            <person name="Wang M."/>
            <person name="Pitluck S."/>
            <person name="Vogel J.P."/>
            <person name="Garvin D.F."/>
            <person name="Mockler T.C."/>
            <person name="Schmutz J."/>
            <person name="Rokhsar D."/>
            <person name="Bevan M.W."/>
        </authorList>
    </citation>
    <scope>NUCLEOTIDE SEQUENCE</scope>
    <source>
        <strain evidence="2">Bd21</strain>
    </source>
</reference>
<feature type="compositionally biased region" description="Low complexity" evidence="1">
    <location>
        <begin position="43"/>
        <end position="54"/>
    </location>
</feature>
<dbReference type="EMBL" id="CM000883">
    <property type="protein sequence ID" value="PNT64099.1"/>
    <property type="molecule type" value="Genomic_DNA"/>
</dbReference>
<feature type="region of interest" description="Disordered" evidence="1">
    <location>
        <begin position="23"/>
        <end position="56"/>
    </location>
</feature>
<dbReference type="EnsemblPlants" id="PNT64099">
    <property type="protein sequence ID" value="PNT64099"/>
    <property type="gene ID" value="BRADI_4g24417v3"/>
</dbReference>
<evidence type="ECO:0000313" key="3">
    <source>
        <dbReference type="EnsemblPlants" id="PNT64098"/>
    </source>
</evidence>
<reference evidence="3" key="3">
    <citation type="submission" date="2018-08" db="UniProtKB">
        <authorList>
            <consortium name="EnsemblPlants"/>
        </authorList>
    </citation>
    <scope>IDENTIFICATION</scope>
    <source>
        <strain evidence="3">cv. Bd21</strain>
    </source>
</reference>
<feature type="compositionally biased region" description="Basic and acidic residues" evidence="1">
    <location>
        <begin position="217"/>
        <end position="226"/>
    </location>
</feature>
<evidence type="ECO:0000313" key="2">
    <source>
        <dbReference type="EMBL" id="PNT64099.1"/>
    </source>
</evidence>
<gene>
    <name evidence="2" type="ORF">BRADI_4g24417v3</name>
</gene>